<dbReference type="CDD" id="cd04182">
    <property type="entry name" value="GT_2_like_f"/>
    <property type="match status" value="1"/>
</dbReference>
<dbReference type="InterPro" id="IPR025877">
    <property type="entry name" value="MobA-like_NTP_Trfase"/>
</dbReference>
<dbReference type="InterPro" id="IPR029044">
    <property type="entry name" value="Nucleotide-diphossugar_trans"/>
</dbReference>
<keyword evidence="3" id="KW-1185">Reference proteome</keyword>
<dbReference type="GO" id="GO:0061602">
    <property type="term" value="F:molybdenum cofactor cytidylyltransferase activity"/>
    <property type="evidence" value="ECO:0007669"/>
    <property type="project" value="UniProtKB-EC"/>
</dbReference>
<dbReference type="Gene3D" id="3.90.550.10">
    <property type="entry name" value="Spore Coat Polysaccharide Biosynthesis Protein SpsA, Chain A"/>
    <property type="match status" value="1"/>
</dbReference>
<dbReference type="PANTHER" id="PTHR43777:SF1">
    <property type="entry name" value="MOLYBDENUM COFACTOR CYTIDYLYLTRANSFERASE"/>
    <property type="match status" value="1"/>
</dbReference>
<accession>A0A1U7CL92</accession>
<organism evidence="2 3">
    <name type="scientific">Paludisphaera borealis</name>
    <dbReference type="NCBI Taxonomy" id="1387353"/>
    <lineage>
        <taxon>Bacteria</taxon>
        <taxon>Pseudomonadati</taxon>
        <taxon>Planctomycetota</taxon>
        <taxon>Planctomycetia</taxon>
        <taxon>Isosphaerales</taxon>
        <taxon>Isosphaeraceae</taxon>
        <taxon>Paludisphaera</taxon>
    </lineage>
</organism>
<dbReference type="SUPFAM" id="SSF53448">
    <property type="entry name" value="Nucleotide-diphospho-sugar transferases"/>
    <property type="match status" value="1"/>
</dbReference>
<dbReference type="STRING" id="1387353.BSF38_01136"/>
<dbReference type="PANTHER" id="PTHR43777">
    <property type="entry name" value="MOLYBDENUM COFACTOR CYTIDYLYLTRANSFERASE"/>
    <property type="match status" value="1"/>
</dbReference>
<reference evidence="3" key="1">
    <citation type="submission" date="2016-12" db="EMBL/GenBank/DDBJ databases">
        <title>Comparative genomics of four Isosphaeraceae planctomycetes: a common pool of plasmids and glycoside hydrolase genes.</title>
        <authorList>
            <person name="Ivanova A."/>
        </authorList>
    </citation>
    <scope>NUCLEOTIDE SEQUENCE [LARGE SCALE GENOMIC DNA]</scope>
    <source>
        <strain evidence="3">PX4</strain>
    </source>
</reference>
<sequence>MTPTIDMTTIAAIVPAAGSSRRMGSPKLLLEFEGRPLIARVVSALLAGGARPVIVVTPPPDAPEGPPLAEAASRAGAVVVAPETRPAEMRDSIELAVAELERSAEPPQAVVLAPADSPMLDGSIVARVLACWRERPEAIVIPTAGGRRGHPIVVPWRLARTIADLPPDVGVNALVANHAADVVEIEVGDESVVTDLDTPDDLRRLQGQGGEVQERSVRLFAIARERAGRGEVSVRLPARATVADLRAALAEQVPELASIAPQVMIAVDSEYADDDHELKPGASLAVIPPVSGG</sequence>
<dbReference type="EC" id="2.7.7.76" evidence="2"/>
<dbReference type="CDD" id="cd00754">
    <property type="entry name" value="Ubl_MoaD"/>
    <property type="match status" value="1"/>
</dbReference>
<protein>
    <submittedName>
        <fullName evidence="2">Molybdenum cofactor cytidylyltransferase</fullName>
        <ecNumber evidence="2">2.7.7.76</ecNumber>
    </submittedName>
</protein>
<dbReference type="RefSeq" id="WP_237170756.1">
    <property type="nucleotide sequence ID" value="NZ_CP019082.1"/>
</dbReference>
<feature type="domain" description="MobA-like NTP transferase" evidence="1">
    <location>
        <begin position="12"/>
        <end position="178"/>
    </location>
</feature>
<dbReference type="AlphaFoldDB" id="A0A1U7CL92"/>
<keyword evidence="2" id="KW-0548">Nucleotidyltransferase</keyword>
<evidence type="ECO:0000259" key="1">
    <source>
        <dbReference type="Pfam" id="PF12804"/>
    </source>
</evidence>
<proteinExistence type="predicted"/>
<keyword evidence="2" id="KW-0808">Transferase</keyword>
<dbReference type="Pfam" id="PF02597">
    <property type="entry name" value="ThiS"/>
    <property type="match status" value="1"/>
</dbReference>
<dbReference type="KEGG" id="pbor:BSF38_01136"/>
<dbReference type="SUPFAM" id="SSF54285">
    <property type="entry name" value="MoaD/ThiS"/>
    <property type="match status" value="1"/>
</dbReference>
<dbReference type="Pfam" id="PF12804">
    <property type="entry name" value="NTP_transf_3"/>
    <property type="match status" value="1"/>
</dbReference>
<dbReference type="EMBL" id="CP019082">
    <property type="protein sequence ID" value="APW59705.1"/>
    <property type="molecule type" value="Genomic_DNA"/>
</dbReference>
<evidence type="ECO:0000313" key="2">
    <source>
        <dbReference type="EMBL" id="APW59705.1"/>
    </source>
</evidence>
<dbReference type="InterPro" id="IPR003749">
    <property type="entry name" value="ThiS/MoaD-like"/>
</dbReference>
<dbReference type="Gene3D" id="3.10.20.30">
    <property type="match status" value="1"/>
</dbReference>
<evidence type="ECO:0000313" key="3">
    <source>
        <dbReference type="Proteomes" id="UP000186309"/>
    </source>
</evidence>
<gene>
    <name evidence="2" type="primary">mocA</name>
    <name evidence="2" type="ORF">BSF38_01136</name>
</gene>
<dbReference type="InterPro" id="IPR012675">
    <property type="entry name" value="Beta-grasp_dom_sf"/>
</dbReference>
<name>A0A1U7CL92_9BACT</name>
<dbReference type="InterPro" id="IPR016155">
    <property type="entry name" value="Mopterin_synth/thiamin_S_b"/>
</dbReference>
<dbReference type="Proteomes" id="UP000186309">
    <property type="component" value="Chromosome"/>
</dbReference>